<reference evidence="12" key="1">
    <citation type="journal article" date="2023" name="BMC Genomics">
        <title>Chromosome-level genome assemblies of Cutaneotrichosporon spp. (Trichosporonales, Basidiomycota) reveal imbalanced evolution between nucleotide sequences and chromosome synteny.</title>
        <authorList>
            <person name="Kobayashi Y."/>
            <person name="Kayamori A."/>
            <person name="Aoki K."/>
            <person name="Shiwa Y."/>
            <person name="Matsutani M."/>
            <person name="Fujita N."/>
            <person name="Sugita T."/>
            <person name="Iwasaki W."/>
            <person name="Tanaka N."/>
            <person name="Takashima M."/>
        </authorList>
    </citation>
    <scope>NUCLEOTIDE SEQUENCE</scope>
    <source>
        <strain evidence="12">HIS016</strain>
    </source>
</reference>
<dbReference type="InterPro" id="IPR007594">
    <property type="entry name" value="RFT1"/>
</dbReference>
<name>A0AAD3YD63_9TREE</name>
<keyword evidence="4 10" id="KW-0812">Transmembrane</keyword>
<evidence type="ECO:0000256" key="1">
    <source>
        <dbReference type="ARBA" id="ARBA00004477"/>
    </source>
</evidence>
<comment type="caution">
    <text evidence="10">Lacks conserved residue(s) required for the propagation of feature annotation.</text>
</comment>
<keyword evidence="5 10" id="KW-0256">Endoplasmic reticulum</keyword>
<comment type="pathway">
    <text evidence="2">Protein modification; protein glycosylation.</text>
</comment>
<feature type="transmembrane region" description="Helical" evidence="10">
    <location>
        <begin position="423"/>
        <end position="443"/>
    </location>
</feature>
<dbReference type="Pfam" id="PF04506">
    <property type="entry name" value="Rft-1"/>
    <property type="match status" value="1"/>
</dbReference>
<dbReference type="PANTHER" id="PTHR13117">
    <property type="entry name" value="ENDOPLASMIC RETICULUM MULTISPAN TRANSMEMBRANE PROTEIN-RELATED"/>
    <property type="match status" value="1"/>
</dbReference>
<accession>A0AAD3YD63</accession>
<protein>
    <recommendedName>
        <fullName evidence="8 10">Man(5)GlcNAc(2)-PP-dolichol translocation protein RFT1</fullName>
    </recommendedName>
</protein>
<feature type="transmembrane region" description="Helical" evidence="10">
    <location>
        <begin position="394"/>
        <end position="411"/>
    </location>
</feature>
<sequence length="528" mass="55454">MPLTPEEQPSGALPDNSAPSSAHSESPSPLATGRALILLQLVSRALTFILNQGLVRHAPPAVFGTAAIQFDLVAATILFLSREGLRNAVLRSSSSTISIWAFRLGLGVTLATVTLYLATAPPSTVAQPHFHLSLALYVAGALLELLAEPLYIRATRGDLKVRVAAEGGQAAVRTLLSFALLVLLPYLGDSEGRGALLGLAMGYCAGSTWLAGKYLWAYGGAAALPDLFLAKEKGEGEAETCRLAIAGTRQSVVKHLLTEADRIAVGYISPLGDQGGYAIAINYGSLIARIVFQPLEETLRLHWSRSLTGPATLPLLALAVRASLHLLLLFPVFLPPLLPSILPLLLPRKYAAETNAAGTLQTYLTAYLPLLSLNGILESFHAASATPAQVSEQAWVMGGSSVTFVLALWRLSGMAWFTREQALIYASCAAMLVRIGYAGLHAIRFTRTGTGTRIAALAVLPRPAVVAAVGVAGMVTWAAAAQLGEGMRDTIALLAVGAVAGVSVLGTIFVVERTVVLHLAALLKAKAE</sequence>
<comment type="similarity">
    <text evidence="3 10">Belongs to the RFT1 family.</text>
</comment>
<feature type="transmembrane region" description="Helical" evidence="10">
    <location>
        <begin position="455"/>
        <end position="479"/>
    </location>
</feature>
<evidence type="ECO:0000256" key="3">
    <source>
        <dbReference type="ARBA" id="ARBA00010288"/>
    </source>
</evidence>
<dbReference type="AlphaFoldDB" id="A0AAD3YD63"/>
<keyword evidence="10" id="KW-0813">Transport</keyword>
<dbReference type="Proteomes" id="UP001222932">
    <property type="component" value="Unassembled WGS sequence"/>
</dbReference>
<evidence type="ECO:0000256" key="4">
    <source>
        <dbReference type="ARBA" id="ARBA00022692"/>
    </source>
</evidence>
<feature type="compositionally biased region" description="Low complexity" evidence="11">
    <location>
        <begin position="17"/>
        <end position="28"/>
    </location>
</feature>
<gene>
    <name evidence="12" type="primary">RFT1</name>
    <name evidence="12" type="ORF">CspeluHIS016_0602330</name>
</gene>
<evidence type="ECO:0000256" key="2">
    <source>
        <dbReference type="ARBA" id="ARBA00004922"/>
    </source>
</evidence>
<evidence type="ECO:0000256" key="5">
    <source>
        <dbReference type="ARBA" id="ARBA00022824"/>
    </source>
</evidence>
<evidence type="ECO:0000256" key="10">
    <source>
        <dbReference type="RuleBase" id="RU365067"/>
    </source>
</evidence>
<keyword evidence="7 10" id="KW-0472">Membrane</keyword>
<organism evidence="12 13">
    <name type="scientific">Cutaneotrichosporon spelunceum</name>
    <dbReference type="NCBI Taxonomy" id="1672016"/>
    <lineage>
        <taxon>Eukaryota</taxon>
        <taxon>Fungi</taxon>
        <taxon>Dikarya</taxon>
        <taxon>Basidiomycota</taxon>
        <taxon>Agaricomycotina</taxon>
        <taxon>Tremellomycetes</taxon>
        <taxon>Trichosporonales</taxon>
        <taxon>Trichosporonaceae</taxon>
        <taxon>Cutaneotrichosporon</taxon>
    </lineage>
</organism>
<feature type="transmembrane region" description="Helical" evidence="10">
    <location>
        <begin position="100"/>
        <end position="118"/>
    </location>
</feature>
<feature type="transmembrane region" description="Helical" evidence="10">
    <location>
        <begin position="491"/>
        <end position="511"/>
    </location>
</feature>
<evidence type="ECO:0000256" key="9">
    <source>
        <dbReference type="ARBA" id="ARBA00045912"/>
    </source>
</evidence>
<dbReference type="GO" id="GO:0005789">
    <property type="term" value="C:endoplasmic reticulum membrane"/>
    <property type="evidence" value="ECO:0007669"/>
    <property type="project" value="UniProtKB-SubCell"/>
</dbReference>
<dbReference type="GO" id="GO:0006488">
    <property type="term" value="P:dolichol-linked oligosaccharide biosynthetic process"/>
    <property type="evidence" value="ECO:0007669"/>
    <property type="project" value="InterPro"/>
</dbReference>
<dbReference type="EMBL" id="BTCM01000006">
    <property type="protein sequence ID" value="GMK58791.1"/>
    <property type="molecule type" value="Genomic_DNA"/>
</dbReference>
<feature type="transmembrane region" description="Helical" evidence="10">
    <location>
        <begin position="130"/>
        <end position="150"/>
    </location>
</feature>
<dbReference type="PANTHER" id="PTHR13117:SF5">
    <property type="entry name" value="PROTEIN RFT1 HOMOLOG"/>
    <property type="match status" value="1"/>
</dbReference>
<evidence type="ECO:0000313" key="12">
    <source>
        <dbReference type="EMBL" id="GMK58791.1"/>
    </source>
</evidence>
<reference evidence="12" key="2">
    <citation type="submission" date="2023-06" db="EMBL/GenBank/DDBJ databases">
        <authorList>
            <person name="Kobayashi Y."/>
            <person name="Kayamori A."/>
            <person name="Aoki K."/>
            <person name="Shiwa Y."/>
            <person name="Fujita N."/>
            <person name="Sugita T."/>
            <person name="Iwasaki W."/>
            <person name="Tanaka N."/>
            <person name="Takashima M."/>
        </authorList>
    </citation>
    <scope>NUCLEOTIDE SEQUENCE</scope>
    <source>
        <strain evidence="12">HIS016</strain>
    </source>
</reference>
<evidence type="ECO:0000256" key="7">
    <source>
        <dbReference type="ARBA" id="ARBA00023136"/>
    </source>
</evidence>
<evidence type="ECO:0000313" key="13">
    <source>
        <dbReference type="Proteomes" id="UP001222932"/>
    </source>
</evidence>
<comment type="subcellular location">
    <subcellularLocation>
        <location evidence="1 10">Endoplasmic reticulum membrane</location>
        <topology evidence="1 10">Multi-pass membrane protein</topology>
    </subcellularLocation>
</comment>
<proteinExistence type="inferred from homology"/>
<evidence type="ECO:0000256" key="6">
    <source>
        <dbReference type="ARBA" id="ARBA00022989"/>
    </source>
</evidence>
<feature type="transmembrane region" description="Helical" evidence="10">
    <location>
        <begin position="61"/>
        <end position="80"/>
    </location>
</feature>
<feature type="region of interest" description="Disordered" evidence="11">
    <location>
        <begin position="1"/>
        <end position="28"/>
    </location>
</feature>
<evidence type="ECO:0000256" key="8">
    <source>
        <dbReference type="ARBA" id="ARBA00044793"/>
    </source>
</evidence>
<comment type="function">
    <text evidence="9 10">Intramembrane glycolipid transporter that operates in the biosynthetic pathway of dolichol-linked oligosaccharides, the glycan precursors employed in protein asparagine (N)-glycosylation. The sequential addition of sugars to dolichol pyrophosphate produces dolichol-linked oligosaccharides containing fourteen sugars, including two GlcNAcs, nine mannoses and three glucoses. Once assembled, the oligosaccharide is transferred from the lipid to nascent proteins by oligosaccharyltransferases. The assembly of dolichol-linked oligosaccharides begins on the cytosolic side of the endoplasmic reticulum membrane and finishes in its lumen. RFT1 could mediate the translocation of the cytosolically oriented intermediate DolPP-GlcNAc2Man5, produced by ALG11, into the ER lumen where dolichol-linked oligosaccharides assembly continues. However, the intramembrane lipid transporter activity could not be confirmed in vitro.</text>
</comment>
<keyword evidence="6 10" id="KW-1133">Transmembrane helix</keyword>
<keyword evidence="13" id="KW-1185">Reference proteome</keyword>
<evidence type="ECO:0000256" key="11">
    <source>
        <dbReference type="SAM" id="MobiDB-lite"/>
    </source>
</evidence>
<comment type="caution">
    <text evidence="12">The sequence shown here is derived from an EMBL/GenBank/DDBJ whole genome shotgun (WGS) entry which is preliminary data.</text>
</comment>
<dbReference type="GO" id="GO:0034203">
    <property type="term" value="P:glycolipid translocation"/>
    <property type="evidence" value="ECO:0007669"/>
    <property type="project" value="TreeGrafter"/>
</dbReference>